<keyword evidence="7" id="KW-0812">Transmembrane</keyword>
<dbReference type="OrthoDB" id="107771at2"/>
<comment type="similarity">
    <text evidence="5">Belongs to the methyl-accepting chemotaxis (MCP) protein family.</text>
</comment>
<evidence type="ECO:0000259" key="9">
    <source>
        <dbReference type="PROSITE" id="PS50885"/>
    </source>
</evidence>
<dbReference type="RefSeq" id="WP_106837699.1">
    <property type="nucleotide sequence ID" value="NZ_JBCNIW010000005.1"/>
</dbReference>
<dbReference type="PRINTS" id="PR00260">
    <property type="entry name" value="CHEMTRNSDUCR"/>
</dbReference>
<dbReference type="CDD" id="cd11386">
    <property type="entry name" value="MCP_signal"/>
    <property type="match status" value="1"/>
</dbReference>
<dbReference type="EMBL" id="PXZM01000003">
    <property type="protein sequence ID" value="PSJ99976.1"/>
    <property type="molecule type" value="Genomic_DNA"/>
</dbReference>
<dbReference type="SUPFAM" id="SSF58104">
    <property type="entry name" value="Methyl-accepting chemotaxis protein (MCP) signaling domain"/>
    <property type="match status" value="1"/>
</dbReference>
<proteinExistence type="inferred from homology"/>
<dbReference type="Pfam" id="PF00672">
    <property type="entry name" value="HAMP"/>
    <property type="match status" value="1"/>
</dbReference>
<dbReference type="Gene3D" id="1.10.287.950">
    <property type="entry name" value="Methyl-accepting chemotaxis protein"/>
    <property type="match status" value="1"/>
</dbReference>
<dbReference type="PROSITE" id="PS50111">
    <property type="entry name" value="CHEMOTAXIS_TRANSDUC_2"/>
    <property type="match status" value="1"/>
</dbReference>
<gene>
    <name evidence="10" type="ORF">C7R93_04715</name>
</gene>
<feature type="domain" description="HAMP" evidence="9">
    <location>
        <begin position="205"/>
        <end position="258"/>
    </location>
</feature>
<dbReference type="InterPro" id="IPR004090">
    <property type="entry name" value="Chemotax_Me-accpt_rcpt"/>
</dbReference>
<keyword evidence="7" id="KW-1133">Transmembrane helix</keyword>
<dbReference type="PANTHER" id="PTHR32089:SF112">
    <property type="entry name" value="LYSOZYME-LIKE PROTEIN-RELATED"/>
    <property type="match status" value="1"/>
</dbReference>
<evidence type="ECO:0000313" key="11">
    <source>
        <dbReference type="Proteomes" id="UP000240419"/>
    </source>
</evidence>
<evidence type="ECO:0000313" key="10">
    <source>
        <dbReference type="EMBL" id="PSJ99976.1"/>
    </source>
</evidence>
<accession>A0A2P7VLA2</accession>
<evidence type="ECO:0000256" key="4">
    <source>
        <dbReference type="ARBA" id="ARBA00023224"/>
    </source>
</evidence>
<name>A0A2P7VLA2_9BACL</name>
<feature type="transmembrane region" description="Helical" evidence="7">
    <location>
        <begin position="183"/>
        <end position="203"/>
    </location>
</feature>
<reference evidence="10 11" key="1">
    <citation type="submission" date="2018-03" db="EMBL/GenBank/DDBJ databases">
        <title>Brevisbacillus phylogenomics.</title>
        <authorList>
            <person name="Dunlap C."/>
        </authorList>
    </citation>
    <scope>NUCLEOTIDE SEQUENCE [LARGE SCALE GENOMIC DNA]</scope>
    <source>
        <strain evidence="10 11">NRRL NRS-1210</strain>
    </source>
</reference>
<comment type="caution">
    <text evidence="10">The sequence shown here is derived from an EMBL/GenBank/DDBJ whole genome shotgun (WGS) entry which is preliminary data.</text>
</comment>
<sequence>MKMTVRKKLFLGFLAVLLLLVAVAGIGYSQISSIDSRYSTMIQGRVNKEMLSKDIIASVSERQKYARGYVIVGEDSYLTGYTKANDSYKKLTSELSQMGMTSEGQKLVAEMNELHAQHEKIIDRVVALKQQNKVEEYTRLVRDECTPVGELFIQKAQEFVDLEQKLLEQDIAELDSSIQSTKLLVIVLSLMALFTGVGIAIFIGNAISRPVLLITNAAEQIAAGNLASADVQIKNRDEIGELAHHFSQMKRNLQDLLERVSFHSQQVAASSEELTASSELTRQSAEHVSQSIEGIAAGAEQQVNDAENATQIAVKISQVMQQVSMSMQHAIGSSIEANQTATEGNEVVAKSIEQMNEINQRVSSSTEVVNMLGEKSKEVGSIVSMITEIASQTNLLALNAAIEAARAGEQGRGFAVVADEVRKLAEQSAQAASQIASIIGDIQRDTEKAINVMSQGDVAVKEGVIMIEQAGVAFYKILGVVDEVSKRTQEMSGQITEANNGTVSVVEFIEGIAHVSRMAAENTQSVVASVQEQSASMEQITTASSTLAEMAEELQHSIRKFQL</sequence>
<protein>
    <submittedName>
        <fullName evidence="10">Methyl-accepting chemotaxis protein</fullName>
    </submittedName>
</protein>
<evidence type="ECO:0000256" key="3">
    <source>
        <dbReference type="ARBA" id="ARBA00023136"/>
    </source>
</evidence>
<organism evidence="10 11">
    <name type="scientific">Brevibacillus fortis</name>
    <dbReference type="NCBI Taxonomy" id="2126352"/>
    <lineage>
        <taxon>Bacteria</taxon>
        <taxon>Bacillati</taxon>
        <taxon>Bacillota</taxon>
        <taxon>Bacilli</taxon>
        <taxon>Bacillales</taxon>
        <taxon>Paenibacillaceae</taxon>
        <taxon>Brevibacillus</taxon>
    </lineage>
</organism>
<dbReference type="InterPro" id="IPR024478">
    <property type="entry name" value="HlyB_4HB_MCP"/>
</dbReference>
<keyword evidence="11" id="KW-1185">Reference proteome</keyword>
<evidence type="ECO:0000256" key="7">
    <source>
        <dbReference type="SAM" id="Phobius"/>
    </source>
</evidence>
<evidence type="ECO:0000256" key="1">
    <source>
        <dbReference type="ARBA" id="ARBA00004236"/>
    </source>
</evidence>
<dbReference type="Pfam" id="PF00015">
    <property type="entry name" value="MCPsignal"/>
    <property type="match status" value="1"/>
</dbReference>
<dbReference type="CDD" id="cd06225">
    <property type="entry name" value="HAMP"/>
    <property type="match status" value="1"/>
</dbReference>
<keyword evidence="4 6" id="KW-0807">Transducer</keyword>
<keyword evidence="3 7" id="KW-0472">Membrane</keyword>
<dbReference type="GO" id="GO:0005886">
    <property type="term" value="C:plasma membrane"/>
    <property type="evidence" value="ECO:0007669"/>
    <property type="project" value="UniProtKB-SubCell"/>
</dbReference>
<dbReference type="Gene3D" id="6.10.340.10">
    <property type="match status" value="1"/>
</dbReference>
<dbReference type="GO" id="GO:0007165">
    <property type="term" value="P:signal transduction"/>
    <property type="evidence" value="ECO:0007669"/>
    <property type="project" value="UniProtKB-KW"/>
</dbReference>
<dbReference type="Pfam" id="PF12729">
    <property type="entry name" value="4HB_MCP_1"/>
    <property type="match status" value="1"/>
</dbReference>
<dbReference type="SMART" id="SM00283">
    <property type="entry name" value="MA"/>
    <property type="match status" value="1"/>
</dbReference>
<evidence type="ECO:0000256" key="6">
    <source>
        <dbReference type="PROSITE-ProRule" id="PRU00284"/>
    </source>
</evidence>
<dbReference type="InterPro" id="IPR003660">
    <property type="entry name" value="HAMP_dom"/>
</dbReference>
<dbReference type="SMART" id="SM00304">
    <property type="entry name" value="HAMP"/>
    <property type="match status" value="1"/>
</dbReference>
<comment type="subcellular location">
    <subcellularLocation>
        <location evidence="1">Cell membrane</location>
    </subcellularLocation>
</comment>
<dbReference type="PROSITE" id="PS50885">
    <property type="entry name" value="HAMP"/>
    <property type="match status" value="1"/>
</dbReference>
<feature type="domain" description="Methyl-accepting transducer" evidence="8">
    <location>
        <begin position="277"/>
        <end position="548"/>
    </location>
</feature>
<evidence type="ECO:0000259" key="8">
    <source>
        <dbReference type="PROSITE" id="PS50111"/>
    </source>
</evidence>
<keyword evidence="2" id="KW-1003">Cell membrane</keyword>
<dbReference type="PANTHER" id="PTHR32089">
    <property type="entry name" value="METHYL-ACCEPTING CHEMOTAXIS PROTEIN MCPB"/>
    <property type="match status" value="1"/>
</dbReference>
<evidence type="ECO:0000256" key="2">
    <source>
        <dbReference type="ARBA" id="ARBA00022475"/>
    </source>
</evidence>
<dbReference type="Proteomes" id="UP000240419">
    <property type="component" value="Unassembled WGS sequence"/>
</dbReference>
<dbReference type="GO" id="GO:0006935">
    <property type="term" value="P:chemotaxis"/>
    <property type="evidence" value="ECO:0007669"/>
    <property type="project" value="InterPro"/>
</dbReference>
<evidence type="ECO:0000256" key="5">
    <source>
        <dbReference type="ARBA" id="ARBA00029447"/>
    </source>
</evidence>
<dbReference type="AlphaFoldDB" id="A0A2P7VLA2"/>
<dbReference type="InterPro" id="IPR004089">
    <property type="entry name" value="MCPsignal_dom"/>
</dbReference>
<dbReference type="GO" id="GO:0004888">
    <property type="term" value="F:transmembrane signaling receptor activity"/>
    <property type="evidence" value="ECO:0007669"/>
    <property type="project" value="InterPro"/>
</dbReference>